<name>A0A3E0TIN1_9GAMM</name>
<sequence length="354" mass="39262">MDYPCSSTLKIVVPLLMASSLTSFQLHANTPSEMADMSLQQLLSLTIEDAATLNKRWQASVLYKQMRLDGYMTGSTDLSNEEVLFRPGEVRTDSNYPILPTVITQEAVISQLAYRIDENQSIGLSIPLIRQSTDHISIVPNYPEFTIDSQGLGDLAIDYKAVLFRDLTRKVTYSVGASLPTGSIDQKGDTPRAAGDQQLPYTMQLGSGTWDFVGGLGYQHTLGDWRLGADLFVKLRTGKNDRDYRLGNRFALSTWARLTINDSIQPFAKVSYHDWGSINGRDDEITVPGPFPYPANITNPNNYGGRQVNTAAGVEFTLADHTISLEYSLPVYQSLNGVQTKEKGNAAVRWQTEF</sequence>
<organism evidence="2 3">
    <name type="scientific">Thalassotalea euphylliae</name>
    <dbReference type="NCBI Taxonomy" id="1655234"/>
    <lineage>
        <taxon>Bacteria</taxon>
        <taxon>Pseudomonadati</taxon>
        <taxon>Pseudomonadota</taxon>
        <taxon>Gammaproteobacteria</taxon>
        <taxon>Alteromonadales</taxon>
        <taxon>Colwelliaceae</taxon>
        <taxon>Thalassotalea</taxon>
    </lineage>
</organism>
<proteinExistence type="predicted"/>
<protein>
    <submittedName>
        <fullName evidence="2">Transporter</fullName>
    </submittedName>
</protein>
<dbReference type="RefSeq" id="WP_116018751.1">
    <property type="nucleotide sequence ID" value="NZ_QUOT01000002.1"/>
</dbReference>
<comment type="caution">
    <text evidence="2">The sequence shown here is derived from an EMBL/GenBank/DDBJ whole genome shotgun (WGS) entry which is preliminary data.</text>
</comment>
<dbReference type="Proteomes" id="UP000256899">
    <property type="component" value="Unassembled WGS sequence"/>
</dbReference>
<evidence type="ECO:0000313" key="3">
    <source>
        <dbReference type="Proteomes" id="UP000256899"/>
    </source>
</evidence>
<dbReference type="EMBL" id="QUOT01000002">
    <property type="protein sequence ID" value="REL24406.1"/>
    <property type="molecule type" value="Genomic_DNA"/>
</dbReference>
<dbReference type="Pfam" id="PF13557">
    <property type="entry name" value="Phenol_MetA_deg"/>
    <property type="match status" value="1"/>
</dbReference>
<evidence type="ECO:0000256" key="1">
    <source>
        <dbReference type="SAM" id="SignalP"/>
    </source>
</evidence>
<feature type="chain" id="PRO_5017614517" evidence="1">
    <location>
        <begin position="29"/>
        <end position="354"/>
    </location>
</feature>
<reference evidence="3" key="1">
    <citation type="submission" date="2018-08" db="EMBL/GenBank/DDBJ databases">
        <title>Thalassotalea euphylliae genome.</title>
        <authorList>
            <person name="Summers S."/>
            <person name="Rice S.A."/>
            <person name="Freckelton M.L."/>
            <person name="Nedved B.T."/>
            <person name="Hadfield M.G."/>
        </authorList>
    </citation>
    <scope>NUCLEOTIDE SEQUENCE [LARGE SCALE GENOMIC DNA]</scope>
    <source>
        <strain evidence="3">H3</strain>
    </source>
</reference>
<accession>A0A3E0TIN1</accession>
<dbReference type="InterPro" id="IPR025737">
    <property type="entry name" value="FApF"/>
</dbReference>
<feature type="signal peptide" evidence="1">
    <location>
        <begin position="1"/>
        <end position="28"/>
    </location>
</feature>
<gene>
    <name evidence="2" type="ORF">DXX94_18870</name>
</gene>
<keyword evidence="1" id="KW-0732">Signal</keyword>
<evidence type="ECO:0000313" key="2">
    <source>
        <dbReference type="EMBL" id="REL24406.1"/>
    </source>
</evidence>
<dbReference type="AlphaFoldDB" id="A0A3E0TIN1"/>
<keyword evidence="3" id="KW-1185">Reference proteome</keyword>